<dbReference type="Gene3D" id="1.10.510.10">
    <property type="entry name" value="Transferase(Phosphotransferase) domain 1"/>
    <property type="match status" value="3"/>
</dbReference>
<keyword evidence="9 21" id="KW-0812">Transmembrane</keyword>
<dbReference type="Pfam" id="PF23598">
    <property type="entry name" value="LRR_14"/>
    <property type="match status" value="2"/>
</dbReference>
<dbReference type="Pfam" id="PF00560">
    <property type="entry name" value="LRR_1"/>
    <property type="match status" value="15"/>
</dbReference>
<dbReference type="InterPro" id="IPR013210">
    <property type="entry name" value="LRR_N_plant-typ"/>
</dbReference>
<gene>
    <name evidence="24" type="ORF">LITE_LOCUS14724</name>
</gene>
<keyword evidence="25" id="KW-1185">Reference proteome</keyword>
<protein>
    <recommendedName>
        <fullName evidence="3">non-specific serine/threonine protein kinase</fullName>
        <ecNumber evidence="3">2.7.11.1</ecNumber>
    </recommendedName>
</protein>
<dbReference type="GO" id="GO:0005524">
    <property type="term" value="F:ATP binding"/>
    <property type="evidence" value="ECO:0007669"/>
    <property type="project" value="UniProtKB-KW"/>
</dbReference>
<dbReference type="InterPro" id="IPR032675">
    <property type="entry name" value="LRR_dom_sf"/>
</dbReference>
<dbReference type="EC" id="2.7.11.1" evidence="3"/>
<evidence type="ECO:0000256" key="20">
    <source>
        <dbReference type="ARBA" id="ARBA00048679"/>
    </source>
</evidence>
<comment type="subcellular location">
    <subcellularLocation>
        <location evidence="1">Cell membrane</location>
        <topology evidence="1">Single-pass type I membrane protein</topology>
    </subcellularLocation>
</comment>
<dbReference type="InterPro" id="IPR003591">
    <property type="entry name" value="Leu-rich_rpt_typical-subtyp"/>
</dbReference>
<dbReference type="Pfam" id="PF08263">
    <property type="entry name" value="LRRNT_2"/>
    <property type="match status" value="3"/>
</dbReference>
<keyword evidence="13" id="KW-0418">Kinase</keyword>
<dbReference type="SMART" id="SM00369">
    <property type="entry name" value="LRR_TYP"/>
    <property type="match status" value="24"/>
</dbReference>
<dbReference type="FunFam" id="3.80.10.10:FF:000275">
    <property type="entry name" value="Leucine-rich repeat receptor-like protein kinase"/>
    <property type="match status" value="2"/>
</dbReference>
<evidence type="ECO:0000256" key="17">
    <source>
        <dbReference type="ARBA" id="ARBA00023170"/>
    </source>
</evidence>
<feature type="transmembrane region" description="Helical" evidence="21">
    <location>
        <begin position="656"/>
        <end position="677"/>
    </location>
</feature>
<feature type="domain" description="Protein kinase" evidence="23">
    <location>
        <begin position="714"/>
        <end position="979"/>
    </location>
</feature>
<evidence type="ECO:0000256" key="21">
    <source>
        <dbReference type="SAM" id="Phobius"/>
    </source>
</evidence>
<keyword evidence="18" id="KW-0325">Glycoprotein</keyword>
<evidence type="ECO:0000256" key="18">
    <source>
        <dbReference type="ARBA" id="ARBA00023180"/>
    </source>
</evidence>
<evidence type="ECO:0000256" key="16">
    <source>
        <dbReference type="ARBA" id="ARBA00023136"/>
    </source>
</evidence>
<dbReference type="EMBL" id="CAMGYJ010000005">
    <property type="protein sequence ID" value="CAI0410331.1"/>
    <property type="molecule type" value="Genomic_DNA"/>
</dbReference>
<evidence type="ECO:0000256" key="6">
    <source>
        <dbReference type="ARBA" id="ARBA00022553"/>
    </source>
</evidence>
<evidence type="ECO:0000256" key="11">
    <source>
        <dbReference type="ARBA" id="ARBA00022737"/>
    </source>
</evidence>
<keyword evidence="7" id="KW-0433">Leucine-rich repeat</keyword>
<dbReference type="Proteomes" id="UP001154282">
    <property type="component" value="Unassembled WGS sequence"/>
</dbReference>
<keyword evidence="12" id="KW-0547">Nucleotide-binding</keyword>
<name>A0AAV0JK89_9ROSI</name>
<dbReference type="FunFam" id="1.10.510.10:FF:000358">
    <property type="entry name" value="Putative leucine-rich repeat receptor-like serine/threonine-protein kinase"/>
    <property type="match status" value="3"/>
</dbReference>
<keyword evidence="10 22" id="KW-0732">Signal</keyword>
<dbReference type="GO" id="GO:0004674">
    <property type="term" value="F:protein serine/threonine kinase activity"/>
    <property type="evidence" value="ECO:0007669"/>
    <property type="project" value="UniProtKB-KW"/>
</dbReference>
<evidence type="ECO:0000259" key="23">
    <source>
        <dbReference type="PROSITE" id="PS50011"/>
    </source>
</evidence>
<dbReference type="InterPro" id="IPR001611">
    <property type="entry name" value="Leu-rich_rpt"/>
</dbReference>
<comment type="similarity">
    <text evidence="2">Belongs to the RLP family.</text>
</comment>
<keyword evidence="14" id="KW-0067">ATP-binding</keyword>
<organism evidence="24 25">
    <name type="scientific">Linum tenue</name>
    <dbReference type="NCBI Taxonomy" id="586396"/>
    <lineage>
        <taxon>Eukaryota</taxon>
        <taxon>Viridiplantae</taxon>
        <taxon>Streptophyta</taxon>
        <taxon>Embryophyta</taxon>
        <taxon>Tracheophyta</taxon>
        <taxon>Spermatophyta</taxon>
        <taxon>Magnoliopsida</taxon>
        <taxon>eudicotyledons</taxon>
        <taxon>Gunneridae</taxon>
        <taxon>Pentapetalae</taxon>
        <taxon>rosids</taxon>
        <taxon>fabids</taxon>
        <taxon>Malpighiales</taxon>
        <taxon>Linaceae</taxon>
        <taxon>Linum</taxon>
    </lineage>
</organism>
<evidence type="ECO:0000256" key="10">
    <source>
        <dbReference type="ARBA" id="ARBA00022729"/>
    </source>
</evidence>
<evidence type="ECO:0000256" key="15">
    <source>
        <dbReference type="ARBA" id="ARBA00022989"/>
    </source>
</evidence>
<evidence type="ECO:0000256" key="12">
    <source>
        <dbReference type="ARBA" id="ARBA00022741"/>
    </source>
</evidence>
<keyword evidence="17" id="KW-0675">Receptor</keyword>
<dbReference type="SMART" id="SM00365">
    <property type="entry name" value="LRR_SD22"/>
    <property type="match status" value="11"/>
</dbReference>
<feature type="transmembrane region" description="Helical" evidence="21">
    <location>
        <begin position="2564"/>
        <end position="2585"/>
    </location>
</feature>
<dbReference type="SUPFAM" id="SSF56112">
    <property type="entry name" value="Protein kinase-like (PK-like)"/>
    <property type="match status" value="3"/>
</dbReference>
<feature type="transmembrane region" description="Helical" evidence="21">
    <location>
        <begin position="1591"/>
        <end position="1612"/>
    </location>
</feature>
<reference evidence="24" key="1">
    <citation type="submission" date="2022-08" db="EMBL/GenBank/DDBJ databases">
        <authorList>
            <person name="Gutierrez-Valencia J."/>
        </authorList>
    </citation>
    <scope>NUCLEOTIDE SEQUENCE</scope>
</reference>
<dbReference type="InterPro" id="IPR000719">
    <property type="entry name" value="Prot_kinase_dom"/>
</dbReference>
<dbReference type="InterPro" id="IPR055414">
    <property type="entry name" value="LRR_R13L4/SHOC2-like"/>
</dbReference>
<dbReference type="FunFam" id="3.80.10.10:FF:000095">
    <property type="entry name" value="LRR receptor-like serine/threonine-protein kinase GSO1"/>
    <property type="match status" value="1"/>
</dbReference>
<evidence type="ECO:0000313" key="25">
    <source>
        <dbReference type="Proteomes" id="UP001154282"/>
    </source>
</evidence>
<dbReference type="FunFam" id="3.80.10.10:FF:000288">
    <property type="entry name" value="LRR receptor-like serine/threonine-protein kinase EFR"/>
    <property type="match status" value="3"/>
</dbReference>
<evidence type="ECO:0000256" key="9">
    <source>
        <dbReference type="ARBA" id="ARBA00022692"/>
    </source>
</evidence>
<keyword evidence="15 21" id="KW-1133">Transmembrane helix</keyword>
<evidence type="ECO:0000313" key="24">
    <source>
        <dbReference type="EMBL" id="CAI0410331.1"/>
    </source>
</evidence>
<dbReference type="Pfam" id="PF13855">
    <property type="entry name" value="LRR_8"/>
    <property type="match status" value="1"/>
</dbReference>
<feature type="domain" description="Protein kinase" evidence="23">
    <location>
        <begin position="2622"/>
        <end position="2920"/>
    </location>
</feature>
<sequence length="2924" mass="318641">MRISKLPTTPFPLHSFMIMFLFLNFPLQANGSGNNNETDRLALLEFKSRISSDRDGALKSWNDSVHFCNWFGVACDPLASQRVVSLDLHSLKLAGTLSPHVANLTSLRFINLMDNSFHGEVPQRLGNLLQLEHLNLSGNSFEGEIPTNLTRCSRLKYLLMEANNFRGSIPMEIGSLSKLEFIRVGTNNLTGWLPPSLGNLSLLLNFGAAYNNLTGSIPESTGMLSRLTSITLGSNQLSGSVPLSFFNISSIKTIAIPWNHLRGRLPVDMDLTMPNLVNFAISKNEFFATIPDSICNVSRLQMVNMNRNDFVGKVPTCLGKLRGLTSLDMAENRLGSNSTDDFAFLESLSNCSQLRRVGISINNFGGPLPEFLGNLSTTLTALYIGANQVTGVIPAGLVNLFNLTDLELSGNYMTGTIPPYFGQFSNLQRLSLNGNQLSGQIPSSIGNLSRLSELYISQNQLQGNIPPSIGNCLQLSTLDISGNRIMGAVPPQLLSLSSLSILLNLSNNLLTGNLPVEIGNLENLNKLDISNNNLKGEIPSTIGSCSSLEYLYMQGNSFEAVIPSALSSLKGLQELDLSRNNLDGEIPKDLLEIRLQSLNLSFNNLRGEVPSKGIIPNASSVSLAGNPMLCGGVPEFRLPKCPNKTTKNRRPPQLKLIVITVSTSLSALLVVMIGLLLNCKMRRSNKHIHRGEDPPVDEFVKISYTDIHDATNGYSHETLIGSGGIGTVYKGKLEQMKAPVAIKVFNLQKKKVYKRLAVECKIMRNVRHRNLVKILSYCSSTDNQGNAFGALVYEFVDNGSLDKWLHCCNDNIKTPHHLSLLQRLNIAIDVASAMHYLHDLSGTSIVHCSLKPSNVLLDHDMVAHVSDFGLARILSPSQTNTTSTIGLNGMVGYAAPEYGTGSAASKEGDAYSYGILLLETLSGKRPTDEVFKDGVNIRDAVKAALPSKLPIFIVMFLLLNSTLQANGSGNNETDRLALLAFKRKISSDPDGALKSWNDSDHFCNWFGVACDPLISQRVMSLDLHGQNLVGTLSPHVTNLTSLRYINLMANSFHGEIPQLIGNLLQLQHLNLSGNSFEGEIPTNLTRCSRLKYLLMEGNNFRGSILMEIGSLSKLEFIRVGTNNLTGWLPPSLGNLSLLLNFGAAYNNLTGSIPESIGMLSRLTSITLGSNQLSGSVPLSFFNISSIKNIAIPWNHLRGRLPVDMDLTMPNLVNFAISKNEFFATIPDSICNVSRLQKVNMNRNDFVGKVPTCLGKLRGLTSLDIAENSLGSNSTGDFAFLESLSNCSQLRRVGISSNKFGGPLPGFLGNLSTTLTGLYVGANQVTGVIPAELVNLFNLTDLELSSNYMTGTIPPYIGQFSNLHRLSLSGNQLSGQIPSSIGNLSRLSELYISQNKLQGNIPPSIGNCLRLNTLDISENRIMGAIPPELMSLSSLSILLNMSNNLLTSNVPVEIGKLENVNKLDISNNHLRGNIPSTIASCSSLEYLYMQGNSFDSVIPPALSFLKALQELDLSRNNLEGEIPEDLLQIRLQSLNLSFNNLRGEVPSMGIIPNASSVSLAGNPMLCGGAPEFNLPKCPNKTTKNRRLQKLKLIVTIASTSLSALLAVTVGLVLNCKMRRSNKHIHQGEDPLVDDFVKISYTDIHNATNGYSHETLIGSGGIGTVYKGKLEQMKAPIAIKVINLQQKEAYKRLVVECKIMRYVRHRNLVKILSYCSSTDDQGNAFGALVYEFVDNGSLDKWLHCSNDNIKTPHHLSLLQRLNIAIDVASAMHYLHDLSGTSIVHCSLKPSNVLLDHDMVAHVSDFALARILSPSQTNTTSTIGLNGMVGYAAPEYGTASAASKAGDVYSYGILLLEILSGKRPTDEMFKEGMNIRDSVKAAWPSNLIMLIDPSMLIPGNTEGIDKKVEECLISLLELGVKCSAESPSERMKMAEVTRKLHTIRGNNNETDRLALLEFKNRISSDPDGALKSWNDSDHFCNWFGVACDLLPSQRVTSLDLHGQNLVGTLSPHVANLTSLRYINLTENSFRGEIPQTLGNLLQLQCLDLRFNSFEGEIPTNLTRCSQLKYLLLEANNLWGSIPAEIGSLSKLEFLRVGNNNLTGWLPPSLGNLSLLVNFGATYNNLTGTIPESFGLLSRLASINLGCNQLFGSVPLSLFNISSIKSFAIAWNHLRGRLPESMDHTMPNLQQFAISRNEFFATIPDSICNVSRLKLVNMNRNDFVGKVPTCLGKLTGLTTLDMAKNNLGSNSTGDFAFLESLSNCSQLKRVGISSNNFGGPLPEFLGNLSTMLTALYIGDNQVTGVIPAGLVNLFNLADLELSYNYLTSIIPNIGQISNLQRLSLNGNQFLGQIPSSIGNLSRLSELHISQNKLQGNIPPSIGNCLQLSTLDISENRIMGAIPGELMSLSSLSILLNLSNNLLTGNLPAEIGKLKNVNKLDISNNQLKGEIPSTIGSCSSLEYLYMQGNSFDAVIPPALSSLKGLQELDLSRNNLEGEIPEGLLQIRLQSLNLSFNNLRGEVPSKGAIAHACIVSLSGNPMLCGGTPEFHLPKCPNKTTKNRRPPKLKLTVITVSTSLSALVLVMIGLLLSGKTRRSNKHIHRGEDLLVDDFVKLSYTAIHEATNGYSLETLIGSGGISTVYKGKLEQMRAPVAIKVFNLQQKKAYKRLVVECKIMRNIRHRNLVKILSYCSSTDNRGNAFGALVYEFVDNGSLDKWLHCSNDGTKTTYHHLSLLQRLNIARDVAAALYYLHDLSGMSIVHCSLKPSNVLLDHDMVAHVSDLGLGRILSSPCQTNTASTIGLSGMVGYAAPEYGTGSTASKEGDVYSYGILLLEILSGKRPTDEMFKDGVNIRDSCKAALPSKLSMLIDSSMLVSGKTYGIDKKVEECLISLLELGVKCSADAPKERMKMAEVTRKLHTIRSTFLATSV</sequence>
<evidence type="ECO:0000256" key="2">
    <source>
        <dbReference type="ARBA" id="ARBA00009592"/>
    </source>
</evidence>
<evidence type="ECO:0000256" key="8">
    <source>
        <dbReference type="ARBA" id="ARBA00022679"/>
    </source>
</evidence>
<comment type="caution">
    <text evidence="24">The sequence shown here is derived from an EMBL/GenBank/DDBJ whole genome shotgun (WGS) entry which is preliminary data.</text>
</comment>
<dbReference type="InterPro" id="IPR011009">
    <property type="entry name" value="Kinase-like_dom_sf"/>
</dbReference>
<keyword evidence="8" id="KW-0808">Transferase</keyword>
<dbReference type="PROSITE" id="PS50011">
    <property type="entry name" value="PROTEIN_KINASE_DOM"/>
    <property type="match status" value="3"/>
</dbReference>
<dbReference type="Pfam" id="PF07714">
    <property type="entry name" value="PK_Tyr_Ser-Thr"/>
    <property type="match status" value="2"/>
</dbReference>
<proteinExistence type="inferred from homology"/>
<dbReference type="PANTHER" id="PTHR27008">
    <property type="entry name" value="OS04G0122200 PROTEIN"/>
    <property type="match status" value="1"/>
</dbReference>
<evidence type="ECO:0000256" key="14">
    <source>
        <dbReference type="ARBA" id="ARBA00022840"/>
    </source>
</evidence>
<evidence type="ECO:0000256" key="1">
    <source>
        <dbReference type="ARBA" id="ARBA00004251"/>
    </source>
</evidence>
<keyword evidence="16 21" id="KW-0472">Membrane</keyword>
<evidence type="ECO:0000256" key="7">
    <source>
        <dbReference type="ARBA" id="ARBA00022614"/>
    </source>
</evidence>
<dbReference type="Gene3D" id="3.30.200.20">
    <property type="entry name" value="Phosphorylase Kinase, domain 1"/>
    <property type="match status" value="3"/>
</dbReference>
<dbReference type="Gene3D" id="3.80.10.10">
    <property type="entry name" value="Ribonuclease Inhibitor"/>
    <property type="match status" value="9"/>
</dbReference>
<evidence type="ECO:0000256" key="13">
    <source>
        <dbReference type="ARBA" id="ARBA00022777"/>
    </source>
</evidence>
<keyword evidence="6" id="KW-0597">Phosphoprotein</keyword>
<keyword evidence="5" id="KW-0723">Serine/threonine-protein kinase</keyword>
<keyword evidence="11" id="KW-0677">Repeat</keyword>
<evidence type="ECO:0000256" key="3">
    <source>
        <dbReference type="ARBA" id="ARBA00012513"/>
    </source>
</evidence>
<dbReference type="PANTHER" id="PTHR27008:SF592">
    <property type="entry name" value="LEUCINE-RICH REPEAT RECEPTOR-LIKE PROTEIN KINASE FAMILY PROTEIN-RELATED"/>
    <property type="match status" value="1"/>
</dbReference>
<dbReference type="SUPFAM" id="SSF52058">
    <property type="entry name" value="L domain-like"/>
    <property type="match status" value="6"/>
</dbReference>
<keyword evidence="4" id="KW-1003">Cell membrane</keyword>
<dbReference type="InterPro" id="IPR001245">
    <property type="entry name" value="Ser-Thr/Tyr_kinase_cat_dom"/>
</dbReference>
<accession>A0AAV0JK89</accession>
<comment type="catalytic activity">
    <reaction evidence="19">
        <text>L-threonyl-[protein] + ATP = O-phospho-L-threonyl-[protein] + ADP + H(+)</text>
        <dbReference type="Rhea" id="RHEA:46608"/>
        <dbReference type="Rhea" id="RHEA-COMP:11060"/>
        <dbReference type="Rhea" id="RHEA-COMP:11605"/>
        <dbReference type="ChEBI" id="CHEBI:15378"/>
        <dbReference type="ChEBI" id="CHEBI:30013"/>
        <dbReference type="ChEBI" id="CHEBI:30616"/>
        <dbReference type="ChEBI" id="CHEBI:61977"/>
        <dbReference type="ChEBI" id="CHEBI:456216"/>
        <dbReference type="EC" id="2.7.11.1"/>
    </reaction>
</comment>
<feature type="chain" id="PRO_5043931084" description="non-specific serine/threonine protein kinase" evidence="22">
    <location>
        <begin position="32"/>
        <end position="2924"/>
    </location>
</feature>
<evidence type="ECO:0000256" key="19">
    <source>
        <dbReference type="ARBA" id="ARBA00047899"/>
    </source>
</evidence>
<evidence type="ECO:0000256" key="4">
    <source>
        <dbReference type="ARBA" id="ARBA00022475"/>
    </source>
</evidence>
<evidence type="ECO:0000256" key="22">
    <source>
        <dbReference type="SAM" id="SignalP"/>
    </source>
</evidence>
<feature type="domain" description="Protein kinase" evidence="23">
    <location>
        <begin position="1649"/>
        <end position="1941"/>
    </location>
</feature>
<dbReference type="GO" id="GO:0005886">
    <property type="term" value="C:plasma membrane"/>
    <property type="evidence" value="ECO:0007669"/>
    <property type="project" value="UniProtKB-SubCell"/>
</dbReference>
<evidence type="ECO:0000256" key="5">
    <source>
        <dbReference type="ARBA" id="ARBA00022527"/>
    </source>
</evidence>
<dbReference type="Pfam" id="PF00069">
    <property type="entry name" value="Pkinase"/>
    <property type="match status" value="1"/>
</dbReference>
<feature type="signal peptide" evidence="22">
    <location>
        <begin position="1"/>
        <end position="31"/>
    </location>
</feature>
<dbReference type="InterPro" id="IPR051809">
    <property type="entry name" value="Plant_receptor-like_S/T_kinase"/>
</dbReference>
<comment type="catalytic activity">
    <reaction evidence="20">
        <text>L-seryl-[protein] + ATP = O-phospho-L-seryl-[protein] + ADP + H(+)</text>
        <dbReference type="Rhea" id="RHEA:17989"/>
        <dbReference type="Rhea" id="RHEA-COMP:9863"/>
        <dbReference type="Rhea" id="RHEA-COMP:11604"/>
        <dbReference type="ChEBI" id="CHEBI:15378"/>
        <dbReference type="ChEBI" id="CHEBI:29999"/>
        <dbReference type="ChEBI" id="CHEBI:30616"/>
        <dbReference type="ChEBI" id="CHEBI:83421"/>
        <dbReference type="ChEBI" id="CHEBI:456216"/>
        <dbReference type="EC" id="2.7.11.1"/>
    </reaction>
</comment>